<evidence type="ECO:0000259" key="6">
    <source>
        <dbReference type="Pfam" id="PF07980"/>
    </source>
</evidence>
<dbReference type="GO" id="GO:0009279">
    <property type="term" value="C:cell outer membrane"/>
    <property type="evidence" value="ECO:0007669"/>
    <property type="project" value="UniProtKB-SubCell"/>
</dbReference>
<accession>A0A2D1U2C9</accession>
<feature type="domain" description="RagB/SusD" evidence="6">
    <location>
        <begin position="377"/>
        <end position="512"/>
    </location>
</feature>
<evidence type="ECO:0000256" key="4">
    <source>
        <dbReference type="ARBA" id="ARBA00023136"/>
    </source>
</evidence>
<evidence type="ECO:0000259" key="7">
    <source>
        <dbReference type="Pfam" id="PF14322"/>
    </source>
</evidence>
<dbReference type="RefSeq" id="WP_099437717.1">
    <property type="nucleotide sequence ID" value="NZ_CP024091.1"/>
</dbReference>
<dbReference type="CDD" id="cd08977">
    <property type="entry name" value="SusD"/>
    <property type="match status" value="1"/>
</dbReference>
<evidence type="ECO:0000256" key="5">
    <source>
        <dbReference type="ARBA" id="ARBA00023237"/>
    </source>
</evidence>
<dbReference type="InterPro" id="IPR033985">
    <property type="entry name" value="SusD-like_N"/>
</dbReference>
<dbReference type="PROSITE" id="PS51257">
    <property type="entry name" value="PROKAR_LIPOPROTEIN"/>
    <property type="match status" value="1"/>
</dbReference>
<feature type="domain" description="SusD-like N-terminal" evidence="7">
    <location>
        <begin position="21"/>
        <end position="224"/>
    </location>
</feature>
<dbReference type="Pfam" id="PF14322">
    <property type="entry name" value="SusD-like_3"/>
    <property type="match status" value="1"/>
</dbReference>
<keyword evidence="9" id="KW-1185">Reference proteome</keyword>
<keyword evidence="5" id="KW-0998">Cell outer membrane</keyword>
<reference evidence="8 9" key="1">
    <citation type="submission" date="2017-10" db="EMBL/GenBank/DDBJ databases">
        <title>Whole genome of Pedobacter ginsengisoli T01R-27 isolated from tomato rhizosphere.</title>
        <authorList>
            <person name="Weon H.-Y."/>
            <person name="Lee S.A."/>
            <person name="Sang M.K."/>
            <person name="Song J."/>
        </authorList>
    </citation>
    <scope>NUCLEOTIDE SEQUENCE [LARGE SCALE GENOMIC DNA]</scope>
    <source>
        <strain evidence="8 9">T01R-27</strain>
    </source>
</reference>
<evidence type="ECO:0000256" key="1">
    <source>
        <dbReference type="ARBA" id="ARBA00004442"/>
    </source>
</evidence>
<evidence type="ECO:0000313" key="8">
    <source>
        <dbReference type="EMBL" id="ATP55772.1"/>
    </source>
</evidence>
<gene>
    <name evidence="8" type="ORF">CPT03_04460</name>
</gene>
<dbReference type="InterPro" id="IPR011990">
    <property type="entry name" value="TPR-like_helical_dom_sf"/>
</dbReference>
<evidence type="ECO:0000256" key="3">
    <source>
        <dbReference type="ARBA" id="ARBA00022729"/>
    </source>
</evidence>
<dbReference type="OrthoDB" id="1035036at2"/>
<name>A0A2D1U2C9_9SPHI</name>
<dbReference type="AlphaFoldDB" id="A0A2D1U2C9"/>
<dbReference type="Proteomes" id="UP000223749">
    <property type="component" value="Chromosome"/>
</dbReference>
<keyword evidence="3" id="KW-0732">Signal</keyword>
<dbReference type="EMBL" id="CP024091">
    <property type="protein sequence ID" value="ATP55772.1"/>
    <property type="molecule type" value="Genomic_DNA"/>
</dbReference>
<dbReference type="KEGG" id="pgs:CPT03_04460"/>
<organism evidence="8 9">
    <name type="scientific">Pedobacter ginsengisoli</name>
    <dbReference type="NCBI Taxonomy" id="363852"/>
    <lineage>
        <taxon>Bacteria</taxon>
        <taxon>Pseudomonadati</taxon>
        <taxon>Bacteroidota</taxon>
        <taxon>Sphingobacteriia</taxon>
        <taxon>Sphingobacteriales</taxon>
        <taxon>Sphingobacteriaceae</taxon>
        <taxon>Pedobacter</taxon>
    </lineage>
</organism>
<keyword evidence="4" id="KW-0472">Membrane</keyword>
<dbReference type="SUPFAM" id="SSF48452">
    <property type="entry name" value="TPR-like"/>
    <property type="match status" value="1"/>
</dbReference>
<evidence type="ECO:0000256" key="2">
    <source>
        <dbReference type="ARBA" id="ARBA00006275"/>
    </source>
</evidence>
<dbReference type="InterPro" id="IPR012944">
    <property type="entry name" value="SusD_RagB_dom"/>
</dbReference>
<protein>
    <submittedName>
        <fullName evidence="8">RagB/SusD family nutrient uptake outer membrane protein</fullName>
    </submittedName>
</protein>
<comment type="similarity">
    <text evidence="2">Belongs to the SusD family.</text>
</comment>
<dbReference type="Gene3D" id="1.25.40.390">
    <property type="match status" value="1"/>
</dbReference>
<dbReference type="Pfam" id="PF07980">
    <property type="entry name" value="SusD_RagB"/>
    <property type="match status" value="1"/>
</dbReference>
<comment type="subcellular location">
    <subcellularLocation>
        <location evidence="1">Cell outer membrane</location>
    </subcellularLocation>
</comment>
<sequence length="514" mass="59098">MKKLINISVLSILILLGGCKKFLDEKPLAQVALDQFYKNKYDVDAAMAGMYSEFQVEMVGRSQYTENYLFWGEYRSDNFDRFLIYTKDYIDEMMLNSLTPTNRFSDWTGLYAIIGKANNNIKYIPRAAELDSRITPELKDNYLAQAYAMRAISYFYIVRVWGDAPIWTEPYEDLKSPSERPRESKDQVLNTVVIPDLEKAYSLIKKGDKPVVWNIGEGAICAMLADAYMWKKDYPNALKWMTNLFLAKSPAGSAYAGTNESNLQSADTWKSIFTNPKDSKETIWSIHWDYTKNGCACMETSWTANNKQIIVDEGIWASWFQPQTTPERNADIRPRQTLDVFTGLPNNKRDRFIKWYPTVANPTASDPWPATNEMIPVYITMYRLADIYLLYAEASNGNGDMATALKYLNFVRKRAGLPVYDAADPLVASKVDMENAILNERQMELFGEGKRWFDLVRTNHVKQVMDPILKRRQLEAGNLEAPGFIEPETRVYWPLNRNVLNSNPKLTQNPGYTD</sequence>
<evidence type="ECO:0000313" key="9">
    <source>
        <dbReference type="Proteomes" id="UP000223749"/>
    </source>
</evidence>
<proteinExistence type="inferred from homology"/>